<dbReference type="PROSITE" id="PS51257">
    <property type="entry name" value="PROKAR_LIPOPROTEIN"/>
    <property type="match status" value="1"/>
</dbReference>
<feature type="chain" id="PRO_5015477441" evidence="1">
    <location>
        <begin position="28"/>
        <end position="164"/>
    </location>
</feature>
<keyword evidence="3" id="KW-1185">Reference proteome</keyword>
<protein>
    <submittedName>
        <fullName evidence="2">Alanine--tRNA ligase</fullName>
    </submittedName>
</protein>
<comment type="caution">
    <text evidence="2">The sequence shown here is derived from an EMBL/GenBank/DDBJ whole genome shotgun (WGS) entry which is preliminary data.</text>
</comment>
<dbReference type="GO" id="GO:0016874">
    <property type="term" value="F:ligase activity"/>
    <property type="evidence" value="ECO:0007669"/>
    <property type="project" value="UniProtKB-KW"/>
</dbReference>
<proteinExistence type="predicted"/>
<reference evidence="2 3" key="1">
    <citation type="journal article" date="2018" name="Mol. Plant">
        <title>The genome of Artemisia annua provides insight into the evolution of Asteraceae family and artemisinin biosynthesis.</title>
        <authorList>
            <person name="Shen Q."/>
            <person name="Zhang L."/>
            <person name="Liao Z."/>
            <person name="Wang S."/>
            <person name="Yan T."/>
            <person name="Shi P."/>
            <person name="Liu M."/>
            <person name="Fu X."/>
            <person name="Pan Q."/>
            <person name="Wang Y."/>
            <person name="Lv Z."/>
            <person name="Lu X."/>
            <person name="Zhang F."/>
            <person name="Jiang W."/>
            <person name="Ma Y."/>
            <person name="Chen M."/>
            <person name="Hao X."/>
            <person name="Li L."/>
            <person name="Tang Y."/>
            <person name="Lv G."/>
            <person name="Zhou Y."/>
            <person name="Sun X."/>
            <person name="Brodelius P.E."/>
            <person name="Rose J.K.C."/>
            <person name="Tang K."/>
        </authorList>
    </citation>
    <scope>NUCLEOTIDE SEQUENCE [LARGE SCALE GENOMIC DNA]</scope>
    <source>
        <strain evidence="3">cv. Huhao1</strain>
        <tissue evidence="2">Leaf</tissue>
    </source>
</reference>
<evidence type="ECO:0000313" key="2">
    <source>
        <dbReference type="EMBL" id="PWA75729.1"/>
    </source>
</evidence>
<dbReference type="Proteomes" id="UP000245207">
    <property type="component" value="Unassembled WGS sequence"/>
</dbReference>
<gene>
    <name evidence="2" type="ORF">CTI12_AA240100</name>
</gene>
<dbReference type="EMBL" id="PKPP01002363">
    <property type="protein sequence ID" value="PWA75729.1"/>
    <property type="molecule type" value="Genomic_DNA"/>
</dbReference>
<evidence type="ECO:0000313" key="3">
    <source>
        <dbReference type="Proteomes" id="UP000245207"/>
    </source>
</evidence>
<sequence>MKNISFFVICVLVSFLALGCEIPKVEGAICHQDLKLLKCRKDKCQELCDNYVGIPNGAYKISIHRNCKFQAIKQRTRLLFNYAFCLKDAQNGYGFEKVDSVYGSTFPMVYPDPVRIVTVGRKVENLLADPENKEWLSITVELCKGLYLFHLSDFKAIKSEVATC</sequence>
<evidence type="ECO:0000256" key="1">
    <source>
        <dbReference type="SAM" id="SignalP"/>
    </source>
</evidence>
<dbReference type="AlphaFoldDB" id="A0A2U1NQE1"/>
<name>A0A2U1NQE1_ARTAN</name>
<accession>A0A2U1NQE1</accession>
<keyword evidence="2" id="KW-0436">Ligase</keyword>
<organism evidence="2 3">
    <name type="scientific">Artemisia annua</name>
    <name type="common">Sweet wormwood</name>
    <dbReference type="NCBI Taxonomy" id="35608"/>
    <lineage>
        <taxon>Eukaryota</taxon>
        <taxon>Viridiplantae</taxon>
        <taxon>Streptophyta</taxon>
        <taxon>Embryophyta</taxon>
        <taxon>Tracheophyta</taxon>
        <taxon>Spermatophyta</taxon>
        <taxon>Magnoliopsida</taxon>
        <taxon>eudicotyledons</taxon>
        <taxon>Gunneridae</taxon>
        <taxon>Pentapetalae</taxon>
        <taxon>asterids</taxon>
        <taxon>campanulids</taxon>
        <taxon>Asterales</taxon>
        <taxon>Asteraceae</taxon>
        <taxon>Asteroideae</taxon>
        <taxon>Anthemideae</taxon>
        <taxon>Artemisiinae</taxon>
        <taxon>Artemisia</taxon>
    </lineage>
</organism>
<dbReference type="STRING" id="35608.A0A2U1NQE1"/>
<keyword evidence="1" id="KW-0732">Signal</keyword>
<dbReference type="OrthoDB" id="1712835at2759"/>
<feature type="signal peptide" evidence="1">
    <location>
        <begin position="1"/>
        <end position="27"/>
    </location>
</feature>